<evidence type="ECO:0000313" key="1">
    <source>
        <dbReference type="EMBL" id="MBO1269469.1"/>
    </source>
</evidence>
<comment type="caution">
    <text evidence="1">The sequence shown here is derived from an EMBL/GenBank/DDBJ whole genome shotgun (WGS) entry which is preliminary data.</text>
</comment>
<name>A0A939HEM6_9MICC</name>
<dbReference type="EMBL" id="JAFNLL010000047">
    <property type="protein sequence ID" value="MBO1269469.1"/>
    <property type="molecule type" value="Genomic_DNA"/>
</dbReference>
<protein>
    <submittedName>
        <fullName evidence="1">Uncharacterized protein</fullName>
    </submittedName>
</protein>
<reference evidence="1" key="1">
    <citation type="submission" date="2021-03" db="EMBL/GenBank/DDBJ databases">
        <title>A new species, PO-11, isolated from a karst cave deposit.</title>
        <authorList>
            <person name="Zhaoxiaoyong W."/>
        </authorList>
    </citation>
    <scope>NUCLEOTIDE SEQUENCE</scope>
    <source>
        <strain evidence="1">PO-11</strain>
    </source>
</reference>
<organism evidence="1 2">
    <name type="scientific">Arthrobacter cavernae</name>
    <dbReference type="NCBI Taxonomy" id="2817681"/>
    <lineage>
        <taxon>Bacteria</taxon>
        <taxon>Bacillati</taxon>
        <taxon>Actinomycetota</taxon>
        <taxon>Actinomycetes</taxon>
        <taxon>Micrococcales</taxon>
        <taxon>Micrococcaceae</taxon>
        <taxon>Arthrobacter</taxon>
    </lineage>
</organism>
<accession>A0A939HEM6</accession>
<dbReference type="RefSeq" id="WP_207617324.1">
    <property type="nucleotide sequence ID" value="NZ_JAFNLL010000047.1"/>
</dbReference>
<evidence type="ECO:0000313" key="2">
    <source>
        <dbReference type="Proteomes" id="UP000664164"/>
    </source>
</evidence>
<dbReference type="Proteomes" id="UP000664164">
    <property type="component" value="Unassembled WGS sequence"/>
</dbReference>
<dbReference type="AlphaFoldDB" id="A0A939HEM6"/>
<sequence>MNIVHVEFQEGWDGGQVEVSVNGGLCYQGTPTTRMQTGFADSFSAEVETDTIELGVSVPGLSLSVERSISVAKEHWIGLSLKDHSTIRVAEQPAPFGYL</sequence>
<proteinExistence type="predicted"/>
<keyword evidence="2" id="KW-1185">Reference proteome</keyword>
<gene>
    <name evidence="1" type="ORF">J1902_16105</name>
</gene>